<dbReference type="EMBL" id="CAEZSV010000107">
    <property type="protein sequence ID" value="CAB4554493.1"/>
    <property type="molecule type" value="Genomic_DNA"/>
</dbReference>
<name>A0A6J6CW70_9ZZZZ</name>
<organism evidence="1">
    <name type="scientific">freshwater metagenome</name>
    <dbReference type="NCBI Taxonomy" id="449393"/>
    <lineage>
        <taxon>unclassified sequences</taxon>
        <taxon>metagenomes</taxon>
        <taxon>ecological metagenomes</taxon>
    </lineage>
</organism>
<proteinExistence type="predicted"/>
<evidence type="ECO:0000313" key="1">
    <source>
        <dbReference type="EMBL" id="CAB4554493.1"/>
    </source>
</evidence>
<dbReference type="AlphaFoldDB" id="A0A6J6CW70"/>
<reference evidence="1" key="1">
    <citation type="submission" date="2020-05" db="EMBL/GenBank/DDBJ databases">
        <authorList>
            <person name="Chiriac C."/>
            <person name="Salcher M."/>
            <person name="Ghai R."/>
            <person name="Kavagutti S V."/>
        </authorList>
    </citation>
    <scope>NUCLEOTIDE SEQUENCE</scope>
</reference>
<protein>
    <submittedName>
        <fullName evidence="1">Unannotated protein</fullName>
    </submittedName>
</protein>
<sequence length="532" mass="57354">MKSRALHLLIAALMFLATFTPATHAANSLDRPWWPKVPSLGFSSTEAFTPGVREKSWVSGYSYAEGTSSGLYTRVVSCLSVEDPACANADSIAANFILPPCSLNEGELCIDSLELSNAAGKLEPATFDYVAPSPKFLASKTRGTPFGGGISLWRSKSTLNALGVDQFAVHVHLDLQNMRNKACLTDAQSCSFELGNFSANVFPVKVRPITSEEKCLWTEGNNCAVITDFLPGTKVALTVRMNNSLTGFLFGRMQDVSMEVTPISKTLNALRVEASPIDVPSIHAFVAKSELSKYPEIDKYWDNRRANLAASDKISSETIDLGPWPQYAMNDFLAFSSLVESGELVSSIWRFGSGLGLGTGSDCYKDKTKILGLVTTNASTYDPGPPSFDGTSLNYRVGGAHHLADGKTLTRGSYDLALRSEFARCLYGFSNAPLGASISVLSSDGTTQEISTESLREDANRQWLYLSAKNFTFSSPTIRIKLVQKAEIGAVAKPAAKSTKSAPRTTITCVKGKTVKKVTGANPKCPSGYKKK</sequence>
<accession>A0A6J6CW70</accession>
<gene>
    <name evidence="1" type="ORF">UFOPK1506_00664</name>
</gene>